<evidence type="ECO:0000256" key="2">
    <source>
        <dbReference type="ARBA" id="ARBA00023136"/>
    </source>
</evidence>
<dbReference type="EMBL" id="JAABOO010000002">
    <property type="protein sequence ID" value="NER13848.1"/>
    <property type="molecule type" value="Genomic_DNA"/>
</dbReference>
<name>A0A6P0UPF8_9FLAO</name>
<evidence type="ECO:0000259" key="7">
    <source>
        <dbReference type="Pfam" id="PF14905"/>
    </source>
</evidence>
<comment type="caution">
    <text evidence="8">The sequence shown here is derived from an EMBL/GenBank/DDBJ whole genome shotgun (WGS) entry which is preliminary data.</text>
</comment>
<dbReference type="PANTHER" id="PTHR40980:SF4">
    <property type="entry name" value="TONB-DEPENDENT RECEPTOR-LIKE BETA-BARREL DOMAIN-CONTAINING PROTEIN"/>
    <property type="match status" value="1"/>
</dbReference>
<feature type="signal peptide" evidence="5">
    <location>
        <begin position="1"/>
        <end position="20"/>
    </location>
</feature>
<dbReference type="Gene3D" id="2.170.130.10">
    <property type="entry name" value="TonB-dependent receptor, plug domain"/>
    <property type="match status" value="1"/>
</dbReference>
<proteinExistence type="predicted"/>
<dbReference type="InterPro" id="IPR036942">
    <property type="entry name" value="Beta-barrel_TonB_sf"/>
</dbReference>
<gene>
    <name evidence="8" type="ORF">GWK08_10385</name>
</gene>
<keyword evidence="3" id="KW-0998">Cell outer membrane</keyword>
<dbReference type="InterPro" id="IPR012910">
    <property type="entry name" value="Plug_dom"/>
</dbReference>
<keyword evidence="9" id="KW-1185">Reference proteome</keyword>
<evidence type="ECO:0000313" key="8">
    <source>
        <dbReference type="EMBL" id="NER13848.1"/>
    </source>
</evidence>
<dbReference type="AlphaFoldDB" id="A0A6P0UPF8"/>
<dbReference type="SUPFAM" id="SSF49464">
    <property type="entry name" value="Carboxypeptidase regulatory domain-like"/>
    <property type="match status" value="1"/>
</dbReference>
<sequence length="828" mass="94243">MKKILMLIVAVLAASNLSLAQQRQGFKKVKISGTVLDKDTNQPLEYATVSLQHTQRANLLTGGITDEQGAFEIEIFPGTYNIKVEYISFKSVEIKDKQIRGNMDLGPISLQLDVAALDEVEVVAERTQVEIRLDKKIYNVGKDLTVKGGTISDVLDNVPSVSVDVEGNVSLRGNDNVRILINGKPSGLVGLSSTDALRQLPADAIEKVEVITSPSARYDAEGTVGILNIILKRGKAQGLNGSVSVNTGVPDNHGASVNLNYRSKNFNLFNTSGYNYREVPGNAENNSENFFSDNRFIEEDRNFDRIRKGFNTNLGLEYFLSDKITIINSVFYRNSNNSSTTDNNTLRFDPNRALTSRSLRIDNEDEEDKTFQYSFNYSQNFKKDGHTLTVDFQVENSQEDEFSIITEEEFIAATPDELENVQTLEDQSRILLQADYVLPIGENAQFEAGYRGNFRELDTDFSVDTLNINTGVLDRDTNLSNRLIYDEDVNAFYSQFGSKVGKLSFLLGLRTEVTNVVVNQVTTNDVSTQNYTSLFPTVNLGYEFNQTESITFGYNRRIRRPRSRFINPFPSRSSEANLFQGNPDIQPAFTNGFDLGYLKRWKKFTFNGSIFYQRSTDVFQFITFTDPDQRTDNGDLINIRFPTNLSTNDRYGVEFTLSYSPYKWWRLNGNFNLFYSVTDGDFTFVNDDGDEFFQNFDNSNVSWFARLNSTINLPAKIDWQTRLFYRGPNENAQTKTQGLFSLNLAFSKDVLKDKGSISLNISDVFNSSRRRSETLTDFNFIDSEFQFRQTTARLAFTYRFNQSKRDSQRRNRRGQQQDFEEGEEFGRP</sequence>
<evidence type="ECO:0000256" key="4">
    <source>
        <dbReference type="SAM" id="MobiDB-lite"/>
    </source>
</evidence>
<evidence type="ECO:0000313" key="9">
    <source>
        <dbReference type="Proteomes" id="UP000468581"/>
    </source>
</evidence>
<feature type="domain" description="TonB-dependent receptor plug" evidence="6">
    <location>
        <begin position="148"/>
        <end position="225"/>
    </location>
</feature>
<evidence type="ECO:0000259" key="6">
    <source>
        <dbReference type="Pfam" id="PF07715"/>
    </source>
</evidence>
<feature type="compositionally biased region" description="Acidic residues" evidence="4">
    <location>
        <begin position="818"/>
        <end position="828"/>
    </location>
</feature>
<dbReference type="SUPFAM" id="SSF56935">
    <property type="entry name" value="Porins"/>
    <property type="match status" value="1"/>
</dbReference>
<dbReference type="Gene3D" id="2.60.40.1120">
    <property type="entry name" value="Carboxypeptidase-like, regulatory domain"/>
    <property type="match status" value="1"/>
</dbReference>
<evidence type="ECO:0000256" key="1">
    <source>
        <dbReference type="ARBA" id="ARBA00004442"/>
    </source>
</evidence>
<feature type="domain" description="Outer membrane protein beta-barrel" evidence="7">
    <location>
        <begin position="379"/>
        <end position="798"/>
    </location>
</feature>
<feature type="chain" id="PRO_5027108947" evidence="5">
    <location>
        <begin position="21"/>
        <end position="828"/>
    </location>
</feature>
<dbReference type="RefSeq" id="WP_163607040.1">
    <property type="nucleotide sequence ID" value="NZ_JAABOO010000002.1"/>
</dbReference>
<dbReference type="Gene3D" id="2.40.170.20">
    <property type="entry name" value="TonB-dependent receptor, beta-barrel domain"/>
    <property type="match status" value="1"/>
</dbReference>
<dbReference type="PANTHER" id="PTHR40980">
    <property type="entry name" value="PLUG DOMAIN-CONTAINING PROTEIN"/>
    <property type="match status" value="1"/>
</dbReference>
<dbReference type="Pfam" id="PF13715">
    <property type="entry name" value="CarbopepD_reg_2"/>
    <property type="match status" value="1"/>
</dbReference>
<dbReference type="GO" id="GO:0009279">
    <property type="term" value="C:cell outer membrane"/>
    <property type="evidence" value="ECO:0007669"/>
    <property type="project" value="UniProtKB-SubCell"/>
</dbReference>
<protein>
    <submittedName>
        <fullName evidence="8">TonB-dependent receptor</fullName>
    </submittedName>
</protein>
<keyword evidence="2" id="KW-0472">Membrane</keyword>
<accession>A0A6P0UPF8</accession>
<reference evidence="8 9" key="1">
    <citation type="submission" date="2020-01" db="EMBL/GenBank/DDBJ databases">
        <title>Leptobacterium flavescens.</title>
        <authorList>
            <person name="Wang G."/>
        </authorList>
    </citation>
    <scope>NUCLEOTIDE SEQUENCE [LARGE SCALE GENOMIC DNA]</scope>
    <source>
        <strain evidence="8 9">KCTC 22160</strain>
    </source>
</reference>
<dbReference type="InterPro" id="IPR041700">
    <property type="entry name" value="OMP_b-brl_3"/>
</dbReference>
<dbReference type="Pfam" id="PF07715">
    <property type="entry name" value="Plug"/>
    <property type="match status" value="1"/>
</dbReference>
<dbReference type="InterPro" id="IPR037066">
    <property type="entry name" value="Plug_dom_sf"/>
</dbReference>
<dbReference type="Proteomes" id="UP000468581">
    <property type="component" value="Unassembled WGS sequence"/>
</dbReference>
<evidence type="ECO:0000256" key="3">
    <source>
        <dbReference type="ARBA" id="ARBA00023237"/>
    </source>
</evidence>
<evidence type="ECO:0000256" key="5">
    <source>
        <dbReference type="SAM" id="SignalP"/>
    </source>
</evidence>
<dbReference type="Pfam" id="PF14905">
    <property type="entry name" value="OMP_b-brl_3"/>
    <property type="match status" value="1"/>
</dbReference>
<organism evidence="8 9">
    <name type="scientific">Leptobacterium flavescens</name>
    <dbReference type="NCBI Taxonomy" id="472055"/>
    <lineage>
        <taxon>Bacteria</taxon>
        <taxon>Pseudomonadati</taxon>
        <taxon>Bacteroidota</taxon>
        <taxon>Flavobacteriia</taxon>
        <taxon>Flavobacteriales</taxon>
        <taxon>Flavobacteriaceae</taxon>
        <taxon>Leptobacterium</taxon>
    </lineage>
</organism>
<dbReference type="InterPro" id="IPR008969">
    <property type="entry name" value="CarboxyPept-like_regulatory"/>
</dbReference>
<feature type="region of interest" description="Disordered" evidence="4">
    <location>
        <begin position="805"/>
        <end position="828"/>
    </location>
</feature>
<keyword evidence="5" id="KW-0732">Signal</keyword>
<comment type="subcellular location">
    <subcellularLocation>
        <location evidence="1">Cell outer membrane</location>
    </subcellularLocation>
</comment>
<keyword evidence="8" id="KW-0675">Receptor</keyword>